<evidence type="ECO:0000256" key="2">
    <source>
        <dbReference type="ARBA" id="ARBA00023136"/>
    </source>
</evidence>
<dbReference type="PANTHER" id="PTHR30329">
    <property type="entry name" value="STATOR ELEMENT OF FLAGELLAR MOTOR COMPLEX"/>
    <property type="match status" value="1"/>
</dbReference>
<dbReference type="RefSeq" id="WP_257596125.1">
    <property type="nucleotide sequence ID" value="NZ_JANKHH010000005.1"/>
</dbReference>
<evidence type="ECO:0000313" key="7">
    <source>
        <dbReference type="EMBL" id="MCR2834320.1"/>
    </source>
</evidence>
<dbReference type="InterPro" id="IPR006665">
    <property type="entry name" value="OmpA-like"/>
</dbReference>
<dbReference type="Pfam" id="PF00691">
    <property type="entry name" value="OmpA"/>
    <property type="match status" value="1"/>
</dbReference>
<evidence type="ECO:0000256" key="1">
    <source>
        <dbReference type="ARBA" id="ARBA00004442"/>
    </source>
</evidence>
<dbReference type="Gene3D" id="3.30.1330.60">
    <property type="entry name" value="OmpA-like domain"/>
    <property type="match status" value="1"/>
</dbReference>
<evidence type="ECO:0000256" key="4">
    <source>
        <dbReference type="PROSITE-ProRule" id="PRU00473"/>
    </source>
</evidence>
<dbReference type="Proteomes" id="UP001206067">
    <property type="component" value="Unassembled WGS sequence"/>
</dbReference>
<dbReference type="PRINTS" id="PR01021">
    <property type="entry name" value="OMPADOMAIN"/>
</dbReference>
<keyword evidence="2 4" id="KW-0472">Membrane</keyword>
<dbReference type="SUPFAM" id="SSF103088">
    <property type="entry name" value="OmpA-like"/>
    <property type="match status" value="1"/>
</dbReference>
<dbReference type="PANTHER" id="PTHR30329:SF21">
    <property type="entry name" value="LIPOPROTEIN YIAD-RELATED"/>
    <property type="match status" value="1"/>
</dbReference>
<dbReference type="PROSITE" id="PS51257">
    <property type="entry name" value="PROKAR_LIPOPROTEIN"/>
    <property type="match status" value="1"/>
</dbReference>
<protein>
    <submittedName>
        <fullName evidence="7">OmpA family protein</fullName>
    </submittedName>
</protein>
<evidence type="ECO:0000256" key="3">
    <source>
        <dbReference type="ARBA" id="ARBA00023237"/>
    </source>
</evidence>
<feature type="region of interest" description="Disordered" evidence="5">
    <location>
        <begin position="18"/>
        <end position="56"/>
    </location>
</feature>
<evidence type="ECO:0000256" key="5">
    <source>
        <dbReference type="SAM" id="MobiDB-lite"/>
    </source>
</evidence>
<comment type="caution">
    <text evidence="7">The sequence shown here is derived from an EMBL/GenBank/DDBJ whole genome shotgun (WGS) entry which is preliminary data.</text>
</comment>
<feature type="compositionally biased region" description="Low complexity" evidence="5">
    <location>
        <begin position="28"/>
        <end position="56"/>
    </location>
</feature>
<dbReference type="InterPro" id="IPR006664">
    <property type="entry name" value="OMP_bac"/>
</dbReference>
<feature type="region of interest" description="Disordered" evidence="5">
    <location>
        <begin position="146"/>
        <end position="165"/>
    </location>
</feature>
<keyword evidence="8" id="KW-1185">Reference proteome</keyword>
<gene>
    <name evidence="7" type="ORF">NSO95_10220</name>
</gene>
<accession>A0ABT1XRP2</accession>
<name>A0ABT1XRP2_9SPHN</name>
<keyword evidence="3" id="KW-0998">Cell outer membrane</keyword>
<evidence type="ECO:0000259" key="6">
    <source>
        <dbReference type="PROSITE" id="PS51123"/>
    </source>
</evidence>
<organism evidence="7 8">
    <name type="scientific">Parerythrobacter lacustris</name>
    <dbReference type="NCBI Taxonomy" id="2969984"/>
    <lineage>
        <taxon>Bacteria</taxon>
        <taxon>Pseudomonadati</taxon>
        <taxon>Pseudomonadota</taxon>
        <taxon>Alphaproteobacteria</taxon>
        <taxon>Sphingomonadales</taxon>
        <taxon>Erythrobacteraceae</taxon>
        <taxon>Parerythrobacter</taxon>
    </lineage>
</organism>
<feature type="domain" description="OmpA-like" evidence="6">
    <location>
        <begin position="52"/>
        <end position="175"/>
    </location>
</feature>
<dbReference type="EMBL" id="JANKHH010000005">
    <property type="protein sequence ID" value="MCR2834320.1"/>
    <property type="molecule type" value="Genomic_DNA"/>
</dbReference>
<comment type="subcellular location">
    <subcellularLocation>
        <location evidence="1">Cell outer membrane</location>
    </subcellularLocation>
</comment>
<proteinExistence type="predicted"/>
<evidence type="ECO:0000313" key="8">
    <source>
        <dbReference type="Proteomes" id="UP001206067"/>
    </source>
</evidence>
<dbReference type="InterPro" id="IPR050330">
    <property type="entry name" value="Bact_OuterMem_StrucFunc"/>
</dbReference>
<dbReference type="InterPro" id="IPR036737">
    <property type="entry name" value="OmpA-like_sf"/>
</dbReference>
<sequence>MNRITHASLLALALAACTGEPPAPEPSPTASGEPSAAPTNSIFDTEAGVEPAVAEPEPTEATIPFAEGGSELSAAALAKLDALLASDAAKSAGAIVVRGHSDAGGNDAINLRVSRERAEAVRDYLLEQGVAADRIEVIAFGEQNPVEPNALANGEPNEAGRQANRRVEITVALQQVEKTASPEPTNS</sequence>
<dbReference type="PROSITE" id="PS51123">
    <property type="entry name" value="OMPA_2"/>
    <property type="match status" value="1"/>
</dbReference>
<reference evidence="7 8" key="1">
    <citation type="submission" date="2022-08" db="EMBL/GenBank/DDBJ databases">
        <title>Polyphasic taxonomy analysis of Qipengyuania sp.RS5-5.</title>
        <authorList>
            <person name="Xamxidin M."/>
            <person name="Wu M."/>
        </authorList>
    </citation>
    <scope>NUCLEOTIDE SEQUENCE [LARGE SCALE GENOMIC DNA]</scope>
    <source>
        <strain evidence="7 8">RS5-5</strain>
    </source>
</reference>
<dbReference type="CDD" id="cd07185">
    <property type="entry name" value="OmpA_C-like"/>
    <property type="match status" value="1"/>
</dbReference>